<dbReference type="Gene3D" id="3.40.50.150">
    <property type="entry name" value="Vaccinia Virus protein VP39"/>
    <property type="match status" value="1"/>
</dbReference>
<evidence type="ECO:0000313" key="2">
    <source>
        <dbReference type="EMBL" id="GAA5507353.1"/>
    </source>
</evidence>
<dbReference type="GO" id="GO:0032259">
    <property type="term" value="P:methylation"/>
    <property type="evidence" value="ECO:0007669"/>
    <property type="project" value="UniProtKB-KW"/>
</dbReference>
<reference evidence="2 3" key="1">
    <citation type="submission" date="2024-02" db="EMBL/GenBank/DDBJ databases">
        <title>Rhodopirellula caenicola NBRC 110016.</title>
        <authorList>
            <person name="Ichikawa N."/>
            <person name="Katano-Makiyama Y."/>
            <person name="Hidaka K."/>
        </authorList>
    </citation>
    <scope>NUCLEOTIDE SEQUENCE [LARGE SCALE GENOMIC DNA]</scope>
    <source>
        <strain evidence="2 3">NBRC 110016</strain>
    </source>
</reference>
<dbReference type="Proteomes" id="UP001416858">
    <property type="component" value="Unassembled WGS sequence"/>
</dbReference>
<dbReference type="GO" id="GO:0008168">
    <property type="term" value="F:methyltransferase activity"/>
    <property type="evidence" value="ECO:0007669"/>
    <property type="project" value="UniProtKB-KW"/>
</dbReference>
<proteinExistence type="predicted"/>
<keyword evidence="3" id="KW-1185">Reference proteome</keyword>
<evidence type="ECO:0000259" key="1">
    <source>
        <dbReference type="Pfam" id="PF08241"/>
    </source>
</evidence>
<gene>
    <name evidence="2" type="primary">COQ5_5</name>
    <name evidence="2" type="ORF">Rcae01_02808</name>
</gene>
<dbReference type="CDD" id="cd02440">
    <property type="entry name" value="AdoMet_MTases"/>
    <property type="match status" value="1"/>
</dbReference>
<organism evidence="2 3">
    <name type="scientific">Novipirellula caenicola</name>
    <dbReference type="NCBI Taxonomy" id="1536901"/>
    <lineage>
        <taxon>Bacteria</taxon>
        <taxon>Pseudomonadati</taxon>
        <taxon>Planctomycetota</taxon>
        <taxon>Planctomycetia</taxon>
        <taxon>Pirellulales</taxon>
        <taxon>Pirellulaceae</taxon>
        <taxon>Novipirellula</taxon>
    </lineage>
</organism>
<keyword evidence="2" id="KW-0808">Transferase</keyword>
<accession>A0ABP9VV04</accession>
<dbReference type="InterPro" id="IPR013216">
    <property type="entry name" value="Methyltransf_11"/>
</dbReference>
<feature type="domain" description="Methyltransferase type 11" evidence="1">
    <location>
        <begin position="51"/>
        <end position="149"/>
    </location>
</feature>
<dbReference type="Pfam" id="PF08241">
    <property type="entry name" value="Methyltransf_11"/>
    <property type="match status" value="1"/>
</dbReference>
<dbReference type="SUPFAM" id="SSF53335">
    <property type="entry name" value="S-adenosyl-L-methionine-dependent methyltransferases"/>
    <property type="match status" value="1"/>
</dbReference>
<comment type="caution">
    <text evidence="2">The sequence shown here is derived from an EMBL/GenBank/DDBJ whole genome shotgun (WGS) entry which is preliminary data.</text>
</comment>
<sequence>MSNTLPTQADQWEERLVATPQETMEHCRGLYDADHLKPLFDLLPPHSKIVEAGCGLGQFVYMFASLGHHCIGLDYSAKLINEAQARGENLTDLPGTVQWVEGTILDLPFEDNSLDCYASFGVLEHFTRDQQRIIMSESHRVLKPGGLLYQFVPSFWSPWTLRREIRYWFRKLVPPNLVWQKNIRRSLLRKMGAEAGFQEIRCQSVYAGVALRSMRLPNRLRRLTPARIRQTSQNAIDRMGQWCDRHDILGYGLVYIGKKSS</sequence>
<dbReference type="PANTHER" id="PTHR43591">
    <property type="entry name" value="METHYLTRANSFERASE"/>
    <property type="match status" value="1"/>
</dbReference>
<dbReference type="RefSeq" id="WP_345684223.1">
    <property type="nucleotide sequence ID" value="NZ_BAABRO010000005.1"/>
</dbReference>
<dbReference type="InterPro" id="IPR029063">
    <property type="entry name" value="SAM-dependent_MTases_sf"/>
</dbReference>
<dbReference type="EMBL" id="BAABRO010000005">
    <property type="protein sequence ID" value="GAA5507353.1"/>
    <property type="molecule type" value="Genomic_DNA"/>
</dbReference>
<keyword evidence="2" id="KW-0489">Methyltransferase</keyword>
<evidence type="ECO:0000313" key="3">
    <source>
        <dbReference type="Proteomes" id="UP001416858"/>
    </source>
</evidence>
<name>A0ABP9VV04_9BACT</name>
<protein>
    <submittedName>
        <fullName evidence="2">2-methoxy-6-polyprenyl-1,4-benzoquinol methylase, mitochondrial</fullName>
    </submittedName>
</protein>